<dbReference type="EMBL" id="JNAR01000016">
    <property type="protein sequence ID" value="KGG07413.1"/>
    <property type="molecule type" value="Genomic_DNA"/>
</dbReference>
<accession>A0A0A2AZZ0</accession>
<name>A0A0A2AZZ0_PROMR</name>
<proteinExistence type="predicted"/>
<gene>
    <name evidence="1" type="ORF">EV01_1751</name>
</gene>
<evidence type="ECO:0000313" key="2">
    <source>
        <dbReference type="Proteomes" id="UP000030481"/>
    </source>
</evidence>
<dbReference type="AlphaFoldDB" id="A0A0A2AZZ0"/>
<reference evidence="2" key="1">
    <citation type="journal article" date="2014" name="Sci. Data">
        <title>Genomes of diverse isolates of the marine cyanobacterium Prochlorococcus.</title>
        <authorList>
            <person name="Biller S."/>
            <person name="Berube P."/>
            <person name="Thompson J."/>
            <person name="Kelly L."/>
            <person name="Roggensack S."/>
            <person name="Awad L."/>
            <person name="Roache-Johnson K."/>
            <person name="Ding H."/>
            <person name="Giovannoni S.J."/>
            <person name="Moore L.R."/>
            <person name="Chisholm S.W."/>
        </authorList>
    </citation>
    <scope>NUCLEOTIDE SEQUENCE [LARGE SCALE GENOMIC DNA]</scope>
</reference>
<dbReference type="Proteomes" id="UP000030481">
    <property type="component" value="Unassembled WGS sequence"/>
</dbReference>
<protein>
    <submittedName>
        <fullName evidence="1">Uncharacterized protein</fullName>
    </submittedName>
</protein>
<organism evidence="1 2">
    <name type="scientific">Prochlorococcus marinus str. MIT 9401</name>
    <dbReference type="NCBI Taxonomy" id="167551"/>
    <lineage>
        <taxon>Bacteria</taxon>
        <taxon>Bacillati</taxon>
        <taxon>Cyanobacteriota</taxon>
        <taxon>Cyanophyceae</taxon>
        <taxon>Synechococcales</taxon>
        <taxon>Prochlorococcaceae</taxon>
        <taxon>Prochlorococcus</taxon>
    </lineage>
</organism>
<comment type="caution">
    <text evidence="1">The sequence shown here is derived from an EMBL/GenBank/DDBJ whole genome shotgun (WGS) entry which is preliminary data.</text>
</comment>
<evidence type="ECO:0000313" key="1">
    <source>
        <dbReference type="EMBL" id="KGG07413.1"/>
    </source>
</evidence>
<sequence length="44" mass="4960">MTSNALSNSLVRFKIIICLLKNIKLILINLVDALLSNFKFVVIL</sequence>